<proteinExistence type="inferred from homology"/>
<keyword evidence="4" id="KW-0813">Transport</keyword>
<dbReference type="PANTHER" id="PTHR38786:SF1">
    <property type="entry name" value="FLAGELLAR FLIJ PROTEIN"/>
    <property type="match status" value="1"/>
</dbReference>
<dbReference type="GO" id="GO:0071973">
    <property type="term" value="P:bacterial-type flagellum-dependent cell motility"/>
    <property type="evidence" value="ECO:0007669"/>
    <property type="project" value="InterPro"/>
</dbReference>
<comment type="similarity">
    <text evidence="2">Belongs to the FliJ family.</text>
</comment>
<dbReference type="Gene3D" id="1.10.287.1700">
    <property type="match status" value="1"/>
</dbReference>
<evidence type="ECO:0000313" key="13">
    <source>
        <dbReference type="Proteomes" id="UP000575898"/>
    </source>
</evidence>
<organism evidence="12 13">
    <name type="scientific">Chitinivorax tropicus</name>
    <dbReference type="NCBI Taxonomy" id="714531"/>
    <lineage>
        <taxon>Bacteria</taxon>
        <taxon>Pseudomonadati</taxon>
        <taxon>Pseudomonadota</taxon>
        <taxon>Betaproteobacteria</taxon>
        <taxon>Chitinivorax</taxon>
    </lineage>
</organism>
<evidence type="ECO:0000256" key="3">
    <source>
        <dbReference type="ARBA" id="ARBA00020392"/>
    </source>
</evidence>
<dbReference type="GO" id="GO:0015031">
    <property type="term" value="P:protein transport"/>
    <property type="evidence" value="ECO:0007669"/>
    <property type="project" value="UniProtKB-KW"/>
</dbReference>
<evidence type="ECO:0000256" key="4">
    <source>
        <dbReference type="ARBA" id="ARBA00022448"/>
    </source>
</evidence>
<keyword evidence="6" id="KW-0145">Chemotaxis</keyword>
<dbReference type="PANTHER" id="PTHR38786">
    <property type="entry name" value="FLAGELLAR FLIJ PROTEIN"/>
    <property type="match status" value="1"/>
</dbReference>
<evidence type="ECO:0000256" key="5">
    <source>
        <dbReference type="ARBA" id="ARBA00022475"/>
    </source>
</evidence>
<evidence type="ECO:0000256" key="6">
    <source>
        <dbReference type="ARBA" id="ARBA00022500"/>
    </source>
</evidence>
<dbReference type="InterPro" id="IPR012823">
    <property type="entry name" value="Flagell_FliJ"/>
</dbReference>
<dbReference type="PRINTS" id="PR01004">
    <property type="entry name" value="FLGFLIJ"/>
</dbReference>
<name>A0A840MN80_9PROT</name>
<dbReference type="GO" id="GO:0005886">
    <property type="term" value="C:plasma membrane"/>
    <property type="evidence" value="ECO:0007669"/>
    <property type="project" value="UniProtKB-SubCell"/>
</dbReference>
<dbReference type="NCBIfam" id="TIGR02473">
    <property type="entry name" value="flagell_FliJ"/>
    <property type="match status" value="1"/>
</dbReference>
<dbReference type="GO" id="GO:0009288">
    <property type="term" value="C:bacterial-type flagellum"/>
    <property type="evidence" value="ECO:0007669"/>
    <property type="project" value="InterPro"/>
</dbReference>
<keyword evidence="13" id="KW-1185">Reference proteome</keyword>
<dbReference type="PIRSF" id="PIRSF019404">
    <property type="entry name" value="FliJ"/>
    <property type="match status" value="1"/>
</dbReference>
<evidence type="ECO:0000256" key="7">
    <source>
        <dbReference type="ARBA" id="ARBA00022795"/>
    </source>
</evidence>
<keyword evidence="8" id="KW-0653">Protein transport</keyword>
<sequence>MAKPFQFQLLLEQAARQSEDASRVMAACKAQWQSAEQQLQQLEGFRQEYRIRLAATEQAGMTVNQWRDYQAFIAKIDTAIRQQHDALDVAKERFEQARDRWQALENQVGAYRKLETRHLQQEQKREAKREQKMSDEFSTRLIGRAGAAESDI</sequence>
<evidence type="ECO:0000256" key="9">
    <source>
        <dbReference type="ARBA" id="ARBA00023136"/>
    </source>
</evidence>
<dbReference type="InterPro" id="IPR053716">
    <property type="entry name" value="Flag_assembly_chemotaxis_eff"/>
</dbReference>
<reference evidence="12 13" key="1">
    <citation type="submission" date="2020-08" db="EMBL/GenBank/DDBJ databases">
        <title>Genomic Encyclopedia of Type Strains, Phase IV (KMG-IV): sequencing the most valuable type-strain genomes for metagenomic binning, comparative biology and taxonomic classification.</title>
        <authorList>
            <person name="Goeker M."/>
        </authorList>
    </citation>
    <scope>NUCLEOTIDE SEQUENCE [LARGE SCALE GENOMIC DNA]</scope>
    <source>
        <strain evidence="12 13">DSM 27165</strain>
    </source>
</reference>
<feature type="compositionally biased region" description="Basic and acidic residues" evidence="11">
    <location>
        <begin position="119"/>
        <end position="138"/>
    </location>
</feature>
<keyword evidence="12" id="KW-0966">Cell projection</keyword>
<keyword evidence="12" id="KW-0282">Flagellum</keyword>
<dbReference type="Proteomes" id="UP000575898">
    <property type="component" value="Unassembled WGS sequence"/>
</dbReference>
<dbReference type="InterPro" id="IPR052570">
    <property type="entry name" value="FliJ"/>
</dbReference>
<evidence type="ECO:0000256" key="11">
    <source>
        <dbReference type="SAM" id="MobiDB-lite"/>
    </source>
</evidence>
<evidence type="ECO:0000256" key="2">
    <source>
        <dbReference type="ARBA" id="ARBA00010004"/>
    </source>
</evidence>
<evidence type="ECO:0000256" key="10">
    <source>
        <dbReference type="ARBA" id="ARBA00023225"/>
    </source>
</evidence>
<keyword evidence="5" id="KW-1003">Cell membrane</keyword>
<dbReference type="EMBL" id="JACHHY010000021">
    <property type="protein sequence ID" value="MBB5019880.1"/>
    <property type="molecule type" value="Genomic_DNA"/>
</dbReference>
<comment type="subcellular location">
    <subcellularLocation>
        <location evidence="1">Cell membrane</location>
        <topology evidence="1">Peripheral membrane protein</topology>
        <orientation evidence="1">Cytoplasmic side</orientation>
    </subcellularLocation>
</comment>
<dbReference type="RefSeq" id="WP_184041302.1">
    <property type="nucleotide sequence ID" value="NZ_JACHHY010000021.1"/>
</dbReference>
<gene>
    <name evidence="12" type="ORF">HNQ59_003188</name>
</gene>
<dbReference type="AlphaFoldDB" id="A0A840MN80"/>
<evidence type="ECO:0000256" key="1">
    <source>
        <dbReference type="ARBA" id="ARBA00004413"/>
    </source>
</evidence>
<evidence type="ECO:0000313" key="12">
    <source>
        <dbReference type="EMBL" id="MBB5019880.1"/>
    </source>
</evidence>
<feature type="region of interest" description="Disordered" evidence="11">
    <location>
        <begin position="119"/>
        <end position="152"/>
    </location>
</feature>
<comment type="caution">
    <text evidence="12">The sequence shown here is derived from an EMBL/GenBank/DDBJ whole genome shotgun (WGS) entry which is preliminary data.</text>
</comment>
<keyword evidence="10" id="KW-1006">Bacterial flagellum protein export</keyword>
<dbReference type="Pfam" id="PF02050">
    <property type="entry name" value="FliJ"/>
    <property type="match status" value="1"/>
</dbReference>
<dbReference type="InterPro" id="IPR018006">
    <property type="entry name" value="Flag_FliJ_proteobac"/>
</dbReference>
<dbReference type="GO" id="GO:0003774">
    <property type="term" value="F:cytoskeletal motor activity"/>
    <property type="evidence" value="ECO:0007669"/>
    <property type="project" value="InterPro"/>
</dbReference>
<protein>
    <recommendedName>
        <fullName evidence="3">Flagellar FliJ protein</fullName>
    </recommendedName>
</protein>
<keyword evidence="9" id="KW-0472">Membrane</keyword>
<evidence type="ECO:0000256" key="8">
    <source>
        <dbReference type="ARBA" id="ARBA00022927"/>
    </source>
</evidence>
<keyword evidence="12" id="KW-0969">Cilium</keyword>
<dbReference type="GO" id="GO:0044781">
    <property type="term" value="P:bacterial-type flagellum organization"/>
    <property type="evidence" value="ECO:0007669"/>
    <property type="project" value="UniProtKB-KW"/>
</dbReference>
<accession>A0A840MN80</accession>
<dbReference type="GO" id="GO:0006935">
    <property type="term" value="P:chemotaxis"/>
    <property type="evidence" value="ECO:0007669"/>
    <property type="project" value="UniProtKB-KW"/>
</dbReference>
<keyword evidence="7" id="KW-1005">Bacterial flagellum biogenesis</keyword>